<dbReference type="Proteomes" id="UP001153321">
    <property type="component" value="Chromosome 25"/>
</dbReference>
<gene>
    <name evidence="2" type="ORF">SPLIT_LOCUS7500</name>
</gene>
<name>A0A9P0I8J9_SPOLI</name>
<keyword evidence="1" id="KW-0732">Signal</keyword>
<feature type="signal peptide" evidence="1">
    <location>
        <begin position="1"/>
        <end position="27"/>
    </location>
</feature>
<evidence type="ECO:0000313" key="3">
    <source>
        <dbReference type="Proteomes" id="UP001153321"/>
    </source>
</evidence>
<evidence type="ECO:0000256" key="1">
    <source>
        <dbReference type="SAM" id="SignalP"/>
    </source>
</evidence>
<keyword evidence="3" id="KW-1185">Reference proteome</keyword>
<reference evidence="2" key="1">
    <citation type="submission" date="2022-02" db="EMBL/GenBank/DDBJ databases">
        <authorList>
            <person name="King R."/>
        </authorList>
    </citation>
    <scope>NUCLEOTIDE SEQUENCE</scope>
</reference>
<evidence type="ECO:0000313" key="2">
    <source>
        <dbReference type="EMBL" id="CAH1642144.1"/>
    </source>
</evidence>
<dbReference type="EMBL" id="LR824556">
    <property type="protein sequence ID" value="CAH1642144.1"/>
    <property type="molecule type" value="Genomic_DNA"/>
</dbReference>
<organism evidence="2 3">
    <name type="scientific">Spodoptera littoralis</name>
    <name type="common">Egyptian cotton leafworm</name>
    <dbReference type="NCBI Taxonomy" id="7109"/>
    <lineage>
        <taxon>Eukaryota</taxon>
        <taxon>Metazoa</taxon>
        <taxon>Ecdysozoa</taxon>
        <taxon>Arthropoda</taxon>
        <taxon>Hexapoda</taxon>
        <taxon>Insecta</taxon>
        <taxon>Pterygota</taxon>
        <taxon>Neoptera</taxon>
        <taxon>Endopterygota</taxon>
        <taxon>Lepidoptera</taxon>
        <taxon>Glossata</taxon>
        <taxon>Ditrysia</taxon>
        <taxon>Noctuoidea</taxon>
        <taxon>Noctuidae</taxon>
        <taxon>Amphipyrinae</taxon>
        <taxon>Spodoptera</taxon>
    </lineage>
</organism>
<feature type="chain" id="PRO_5040236636" description="Lipoprotein" evidence="1">
    <location>
        <begin position="28"/>
        <end position="130"/>
    </location>
</feature>
<dbReference type="AlphaFoldDB" id="A0A9P0I8J9"/>
<dbReference type="PROSITE" id="PS51257">
    <property type="entry name" value="PROKAR_LIPOPROTEIN"/>
    <property type="match status" value="1"/>
</dbReference>
<proteinExistence type="predicted"/>
<evidence type="ECO:0008006" key="4">
    <source>
        <dbReference type="Google" id="ProtNLM"/>
    </source>
</evidence>
<sequence>MSSNKLIFNTIVVISVLFISCSPKVQSYRILVVNPDEQVKRDFWDHNKSETNEHNDIKQPQDGACLAGSCMEDDNAAQIKNELSPKDDADSRIYVQSRSNAKPNKLGGLKVVRTYDHNGPRIVYWPIFEN</sequence>
<accession>A0A9P0I8J9</accession>
<protein>
    <recommendedName>
        <fullName evidence="4">Lipoprotein</fullName>
    </recommendedName>
</protein>